<reference evidence="1 2" key="1">
    <citation type="submission" date="2017-02" db="EMBL/GenBank/DDBJ databases">
        <title>isolation and characterization of a novel temperate virus Aeropyrum globular virus 1 infecting hyperthermophilic archaeon Aeropyrum.</title>
        <authorList>
            <person name="Yumiya M."/>
            <person name="Yoshida T."/>
            <person name="Sako Y."/>
        </authorList>
    </citation>
    <scope>NUCLEOTIDE SEQUENCE [LARGE SCALE GENOMIC DNA]</scope>
    <source>
        <strain evidence="1 2">YK1-12-2013</strain>
    </source>
</reference>
<evidence type="ECO:0000313" key="2">
    <source>
        <dbReference type="Proteomes" id="UP000291213"/>
    </source>
</evidence>
<evidence type="ECO:0000313" key="1">
    <source>
        <dbReference type="EMBL" id="GBF08478.1"/>
    </source>
</evidence>
<protein>
    <submittedName>
        <fullName evidence="1">Uncharacterized protein</fullName>
    </submittedName>
</protein>
<organism evidence="1 2">
    <name type="scientific">Aeropyrum pernix</name>
    <dbReference type="NCBI Taxonomy" id="56636"/>
    <lineage>
        <taxon>Archaea</taxon>
        <taxon>Thermoproteota</taxon>
        <taxon>Thermoprotei</taxon>
        <taxon>Desulfurococcales</taxon>
        <taxon>Desulfurococcaceae</taxon>
        <taxon>Aeropyrum</taxon>
    </lineage>
</organism>
<dbReference type="EMBL" id="BDMD01000007">
    <property type="protein sequence ID" value="GBF08478.1"/>
    <property type="molecule type" value="Genomic_DNA"/>
</dbReference>
<sequence length="123" mass="13754">MEVKRAPATLIYRGGVMSGSDAKERILRLIDDSENTWLKAAFYGDPKVSAILERLFEAWESAGRRGMPIDYATSEELEDLEKAAVKYASMSEAELQMIAYGRMTGSEEGLSLARFIRRLLGLD</sequence>
<dbReference type="Proteomes" id="UP000291213">
    <property type="component" value="Unassembled WGS sequence"/>
</dbReference>
<name>A0A401H7X1_AERPX</name>
<comment type="caution">
    <text evidence="1">The sequence shown here is derived from an EMBL/GenBank/DDBJ whole genome shotgun (WGS) entry which is preliminary data.</text>
</comment>
<accession>A0A401H7X1</accession>
<dbReference type="AlphaFoldDB" id="A0A401H7X1"/>
<gene>
    <name evidence="1" type="ORF">apy_02030</name>
</gene>
<proteinExistence type="predicted"/>